<sequence length="79" mass="9115">MHTKETTEKKVIESLKEIKSVMEEHIADVQATITKMNSKIKPHEDFLNGLPTGEMEFYYGKSYEVRMLIDGIKAIQINN</sequence>
<evidence type="ECO:0000313" key="2">
    <source>
        <dbReference type="EMBL" id="AZA95557.1"/>
    </source>
</evidence>
<name>A0AAD0YGG0_9FLAO</name>
<reference evidence="3 4" key="1">
    <citation type="submission" date="2018-11" db="EMBL/GenBank/DDBJ databases">
        <title>Proposal to divide the Flavobacteriaceae and reorganize its genera based on Amino Acid Identity values calculated from whole genome sequences.</title>
        <authorList>
            <person name="Nicholson A.C."/>
            <person name="Gulvik C.A."/>
            <person name="Whitney A.M."/>
            <person name="Humrighouse B.W."/>
            <person name="Bell M."/>
            <person name="Holmes B."/>
            <person name="Steigerwalt A.G."/>
            <person name="Villarma A."/>
            <person name="Sheth M."/>
            <person name="Batra D."/>
            <person name="Pryor J."/>
            <person name="Bernardet J.-F."/>
            <person name="Hugo C."/>
            <person name="Kampfer P."/>
            <person name="Newman J."/>
            <person name="McQuiston J.R."/>
        </authorList>
    </citation>
    <scope>NUCLEOTIDE SEQUENCE [LARGE SCALE GENOMIC DNA]</scope>
    <source>
        <strain evidence="1 3">G0207</strain>
        <strain evidence="2 4">H5143</strain>
    </source>
</reference>
<accession>A0AAD0YGG0</accession>
<dbReference type="Proteomes" id="UP000274073">
    <property type="component" value="Chromosome"/>
</dbReference>
<keyword evidence="4" id="KW-1185">Reference proteome</keyword>
<organism evidence="1 3">
    <name type="scientific">Chryseobacterium shandongense</name>
    <dbReference type="NCBI Taxonomy" id="1493872"/>
    <lineage>
        <taxon>Bacteria</taxon>
        <taxon>Pseudomonadati</taxon>
        <taxon>Bacteroidota</taxon>
        <taxon>Flavobacteriia</taxon>
        <taxon>Flavobacteriales</taxon>
        <taxon>Weeksellaceae</taxon>
        <taxon>Chryseobacterium group</taxon>
        <taxon>Chryseobacterium</taxon>
    </lineage>
</organism>
<dbReference type="AlphaFoldDB" id="A0AAD0YGG0"/>
<dbReference type="EMBL" id="CP033915">
    <property type="protein sequence ID" value="AZA87128.1"/>
    <property type="molecule type" value="Genomic_DNA"/>
</dbReference>
<evidence type="ECO:0000313" key="4">
    <source>
        <dbReference type="Proteomes" id="UP000281741"/>
    </source>
</evidence>
<proteinExistence type="predicted"/>
<protein>
    <submittedName>
        <fullName evidence="1">Uncharacterized protein</fullName>
    </submittedName>
</protein>
<dbReference type="RefSeq" id="WP_123854437.1">
    <property type="nucleotide sequence ID" value="NZ_CP033912.1"/>
</dbReference>
<gene>
    <name evidence="1" type="ORF">EG349_10190</name>
    <name evidence="2" type="ORF">EG353_08265</name>
</gene>
<evidence type="ECO:0000313" key="3">
    <source>
        <dbReference type="Proteomes" id="UP000274073"/>
    </source>
</evidence>
<evidence type="ECO:0000313" key="1">
    <source>
        <dbReference type="EMBL" id="AZA87128.1"/>
    </source>
</evidence>
<dbReference type="EMBL" id="CP033912">
    <property type="protein sequence ID" value="AZA95557.1"/>
    <property type="molecule type" value="Genomic_DNA"/>
</dbReference>
<dbReference type="Proteomes" id="UP000281741">
    <property type="component" value="Chromosome"/>
</dbReference>